<dbReference type="AlphaFoldDB" id="A0AAD7M1S9"/>
<dbReference type="GO" id="GO:0000428">
    <property type="term" value="C:DNA-directed RNA polymerase complex"/>
    <property type="evidence" value="ECO:0007669"/>
    <property type="project" value="UniProtKB-KW"/>
</dbReference>
<dbReference type="KEGG" id="qsa:O6P43_011757"/>
<reference evidence="1" key="1">
    <citation type="journal article" date="2023" name="Science">
        <title>Elucidation of the pathway for biosynthesis of saponin adjuvants from the soapbark tree.</title>
        <authorList>
            <person name="Reed J."/>
            <person name="Orme A."/>
            <person name="El-Demerdash A."/>
            <person name="Owen C."/>
            <person name="Martin L.B.B."/>
            <person name="Misra R.C."/>
            <person name="Kikuchi S."/>
            <person name="Rejzek M."/>
            <person name="Martin A.C."/>
            <person name="Harkess A."/>
            <person name="Leebens-Mack J."/>
            <person name="Louveau T."/>
            <person name="Stephenson M.J."/>
            <person name="Osbourn A."/>
        </authorList>
    </citation>
    <scope>NUCLEOTIDE SEQUENCE</scope>
    <source>
        <strain evidence="1">S10</strain>
    </source>
</reference>
<proteinExistence type="predicted"/>
<protein>
    <submittedName>
        <fullName evidence="1">DNA-directed RNA polymerase II subunit</fullName>
    </submittedName>
</protein>
<accession>A0AAD7M1S9</accession>
<sequence length="71" mass="8087">MYEPEVLMETLTLDEKRSWVESIPPKVFDIDSNTHQVMEVDPEAYTYDGEVIKEVKSCGEAWTCGNICKTG</sequence>
<keyword evidence="1" id="KW-0804">Transcription</keyword>
<evidence type="ECO:0000313" key="1">
    <source>
        <dbReference type="EMBL" id="KAJ7967501.1"/>
    </source>
</evidence>
<dbReference type="EMBL" id="JARAOO010000005">
    <property type="protein sequence ID" value="KAJ7967501.1"/>
    <property type="molecule type" value="Genomic_DNA"/>
</dbReference>
<keyword evidence="1" id="KW-0240">DNA-directed RNA polymerase</keyword>
<name>A0AAD7M1S9_QUISA</name>
<evidence type="ECO:0000313" key="2">
    <source>
        <dbReference type="Proteomes" id="UP001163823"/>
    </source>
</evidence>
<organism evidence="1 2">
    <name type="scientific">Quillaja saponaria</name>
    <name type="common">Soap bark tree</name>
    <dbReference type="NCBI Taxonomy" id="32244"/>
    <lineage>
        <taxon>Eukaryota</taxon>
        <taxon>Viridiplantae</taxon>
        <taxon>Streptophyta</taxon>
        <taxon>Embryophyta</taxon>
        <taxon>Tracheophyta</taxon>
        <taxon>Spermatophyta</taxon>
        <taxon>Magnoliopsida</taxon>
        <taxon>eudicotyledons</taxon>
        <taxon>Gunneridae</taxon>
        <taxon>Pentapetalae</taxon>
        <taxon>rosids</taxon>
        <taxon>fabids</taxon>
        <taxon>Fabales</taxon>
        <taxon>Quillajaceae</taxon>
        <taxon>Quillaja</taxon>
    </lineage>
</organism>
<dbReference type="Proteomes" id="UP001163823">
    <property type="component" value="Chromosome 5"/>
</dbReference>
<keyword evidence="2" id="KW-1185">Reference proteome</keyword>
<comment type="caution">
    <text evidence="1">The sequence shown here is derived from an EMBL/GenBank/DDBJ whole genome shotgun (WGS) entry which is preliminary data.</text>
</comment>
<gene>
    <name evidence="1" type="ORF">O6P43_011757</name>
</gene>
<dbReference type="EMBL" id="JARAOO010000005">
    <property type="protein sequence ID" value="KAJ7967500.1"/>
    <property type="molecule type" value="Genomic_DNA"/>
</dbReference>